<dbReference type="RefSeq" id="WP_089915324.1">
    <property type="nucleotide sequence ID" value="NZ_FOBB01000004.1"/>
</dbReference>
<dbReference type="EMBL" id="FOBB01000004">
    <property type="protein sequence ID" value="SEM43282.1"/>
    <property type="molecule type" value="Genomic_DNA"/>
</dbReference>
<dbReference type="Pfam" id="PF01804">
    <property type="entry name" value="Penicil_amidase"/>
    <property type="match status" value="1"/>
</dbReference>
<evidence type="ECO:0000313" key="2">
    <source>
        <dbReference type="Proteomes" id="UP000198984"/>
    </source>
</evidence>
<gene>
    <name evidence="1" type="ORF">SAMN04488505_104384</name>
</gene>
<dbReference type="STRING" id="573321.SAMN04488505_104384"/>
<dbReference type="Proteomes" id="UP000198984">
    <property type="component" value="Unassembled WGS sequence"/>
</dbReference>
<accession>A0A1H7YAR7</accession>
<dbReference type="AlphaFoldDB" id="A0A1H7YAR7"/>
<reference evidence="1 2" key="1">
    <citation type="submission" date="2016-10" db="EMBL/GenBank/DDBJ databases">
        <authorList>
            <person name="de Groot N.N."/>
        </authorList>
    </citation>
    <scope>NUCLEOTIDE SEQUENCE [LARGE SCALE GENOMIC DNA]</scope>
    <source>
        <strain evidence="1 2">DSM 21039</strain>
    </source>
</reference>
<organism evidence="1 2">
    <name type="scientific">Chitinophaga rupis</name>
    <dbReference type="NCBI Taxonomy" id="573321"/>
    <lineage>
        <taxon>Bacteria</taxon>
        <taxon>Pseudomonadati</taxon>
        <taxon>Bacteroidota</taxon>
        <taxon>Chitinophagia</taxon>
        <taxon>Chitinophagales</taxon>
        <taxon>Chitinophagaceae</taxon>
        <taxon>Chitinophaga</taxon>
    </lineage>
</organism>
<dbReference type="GO" id="GO:0017000">
    <property type="term" value="P:antibiotic biosynthetic process"/>
    <property type="evidence" value="ECO:0007669"/>
    <property type="project" value="InterPro"/>
</dbReference>
<name>A0A1H7YAR7_9BACT</name>
<proteinExistence type="predicted"/>
<dbReference type="Gene3D" id="1.10.439.10">
    <property type="entry name" value="Penicillin Amidohydrolase, domain 1"/>
    <property type="match status" value="1"/>
</dbReference>
<dbReference type="InterPro" id="IPR002692">
    <property type="entry name" value="S45"/>
</dbReference>
<keyword evidence="2" id="KW-1185">Reference proteome</keyword>
<evidence type="ECO:0000313" key="1">
    <source>
        <dbReference type="EMBL" id="SEM43282.1"/>
    </source>
</evidence>
<dbReference type="InterPro" id="IPR023343">
    <property type="entry name" value="Penicillin_amidase_dom1"/>
</dbReference>
<sequence>MEEPAASRIDIPEAAKQPLKVINANPLTKEALTAYTKGVNAYIHQLSYCEIPLERNAASIFREFFYLVHPQTR</sequence>
<dbReference type="GO" id="GO:0016811">
    <property type="term" value="F:hydrolase activity, acting on carbon-nitrogen (but not peptide) bonds, in linear amides"/>
    <property type="evidence" value="ECO:0007669"/>
    <property type="project" value="InterPro"/>
</dbReference>
<protein>
    <submittedName>
        <fullName evidence="1">Penicillin amidase</fullName>
    </submittedName>
</protein>